<dbReference type="PANTHER" id="PTHR11439">
    <property type="entry name" value="GAG-POL-RELATED RETROTRANSPOSON"/>
    <property type="match status" value="1"/>
</dbReference>
<dbReference type="VEuPathDB" id="FungiDB:PC110_g7811"/>
<dbReference type="PANTHER" id="PTHR11439:SF491">
    <property type="entry name" value="INTEGRASE CATALYTIC DOMAIN-CONTAINING PROTEIN"/>
    <property type="match status" value="1"/>
</dbReference>
<feature type="domain" description="Reverse transcriptase Ty1/copia-type" evidence="1">
    <location>
        <begin position="134"/>
        <end position="278"/>
    </location>
</feature>
<evidence type="ECO:0000313" key="2">
    <source>
        <dbReference type="EMBL" id="KAG2945568.1"/>
    </source>
</evidence>
<dbReference type="InterPro" id="IPR013103">
    <property type="entry name" value="RVT_2"/>
</dbReference>
<dbReference type="Proteomes" id="UP000736787">
    <property type="component" value="Unassembled WGS sequence"/>
</dbReference>
<sequence>MMQSTYRVLDKDGKLIRASAVTIPRNRRETLRSKYADFWLMAELGEMAALKVKGVLKEILCDDVPGDAKPINTRWVHSIKSDHEGYVIRSRLVLLPLEITRGPESIFWSFRASGTHVFVSDDAAALYLQLYGGDINTAYLNALLGIREYLMSIDGFLCEIDGHMYVVVKALYGLRQSGREWNLELNRWLLEQSYQRSLAEPCLYDRFDRDVIMLDQVNVDDIVVATNDEQTKCKLFNEIDNAYGIEDQGLYVQYLGIEVEQTEVHITICQSKYAREILVGQLSRFVAKPSAKHVGTLQRVLKYLAGTVNYGIMYDRAKERPSSIVMERYCDSDWANDPETRNSTTGFVFVLAGGAVS</sequence>
<name>A0A8T1DV97_9STRA</name>
<dbReference type="EMBL" id="RCMK01000179">
    <property type="protein sequence ID" value="KAG2945568.1"/>
    <property type="molecule type" value="Genomic_DNA"/>
</dbReference>
<dbReference type="Pfam" id="PF07727">
    <property type="entry name" value="RVT_2"/>
    <property type="match status" value="1"/>
</dbReference>
<reference evidence="2" key="1">
    <citation type="submission" date="2018-10" db="EMBL/GenBank/DDBJ databases">
        <title>Effector identification in a new, highly contiguous assembly of the strawberry crown rot pathogen Phytophthora cactorum.</title>
        <authorList>
            <person name="Armitage A.D."/>
            <person name="Nellist C.F."/>
            <person name="Bates H."/>
            <person name="Vickerstaff R.J."/>
            <person name="Harrison R.J."/>
        </authorList>
    </citation>
    <scope>NUCLEOTIDE SEQUENCE</scope>
    <source>
        <strain evidence="2">4040</strain>
    </source>
</reference>
<accession>A0A8T1DV97</accession>
<dbReference type="AlphaFoldDB" id="A0A8T1DV97"/>
<proteinExistence type="predicted"/>
<evidence type="ECO:0000259" key="1">
    <source>
        <dbReference type="Pfam" id="PF07727"/>
    </source>
</evidence>
<protein>
    <recommendedName>
        <fullName evidence="1">Reverse transcriptase Ty1/copia-type domain-containing protein</fullName>
    </recommendedName>
</protein>
<gene>
    <name evidence="2" type="ORF">PC117_g8352</name>
</gene>
<comment type="caution">
    <text evidence="2">The sequence shown here is derived from an EMBL/GenBank/DDBJ whole genome shotgun (WGS) entry which is preliminary data.</text>
</comment>
<organism evidence="2 3">
    <name type="scientific">Phytophthora cactorum</name>
    <dbReference type="NCBI Taxonomy" id="29920"/>
    <lineage>
        <taxon>Eukaryota</taxon>
        <taxon>Sar</taxon>
        <taxon>Stramenopiles</taxon>
        <taxon>Oomycota</taxon>
        <taxon>Peronosporomycetes</taxon>
        <taxon>Peronosporales</taxon>
        <taxon>Peronosporaceae</taxon>
        <taxon>Phytophthora</taxon>
    </lineage>
</organism>
<evidence type="ECO:0000313" key="3">
    <source>
        <dbReference type="Proteomes" id="UP000736787"/>
    </source>
</evidence>